<dbReference type="InterPro" id="IPR006543">
    <property type="entry name" value="Histidinol-phos"/>
</dbReference>
<dbReference type="InterPro" id="IPR006549">
    <property type="entry name" value="HAD-SF_hydro_IIIA"/>
</dbReference>
<dbReference type="Pfam" id="PF13242">
    <property type="entry name" value="Hydrolase_like"/>
    <property type="match status" value="1"/>
</dbReference>
<evidence type="ECO:0000256" key="2">
    <source>
        <dbReference type="ARBA" id="ARBA00005628"/>
    </source>
</evidence>
<proteinExistence type="inferred from homology"/>
<evidence type="ECO:0000256" key="5">
    <source>
        <dbReference type="ARBA" id="ARBA00022801"/>
    </source>
</evidence>
<keyword evidence="6" id="KW-0119">Carbohydrate metabolism</keyword>
<dbReference type="EMBL" id="BMCT01000002">
    <property type="protein sequence ID" value="GGF62087.1"/>
    <property type="molecule type" value="Genomic_DNA"/>
</dbReference>
<keyword evidence="9" id="KW-1185">Reference proteome</keyword>
<dbReference type="GO" id="GO:0005975">
    <property type="term" value="P:carbohydrate metabolic process"/>
    <property type="evidence" value="ECO:0007669"/>
    <property type="project" value="InterPro"/>
</dbReference>
<dbReference type="NCBIfam" id="TIGR01662">
    <property type="entry name" value="HAD-SF-IIIA"/>
    <property type="match status" value="1"/>
</dbReference>
<dbReference type="RefSeq" id="WP_188578407.1">
    <property type="nucleotide sequence ID" value="NZ_BMCT01000002.1"/>
</dbReference>
<evidence type="ECO:0000256" key="4">
    <source>
        <dbReference type="ARBA" id="ARBA00022723"/>
    </source>
</evidence>
<evidence type="ECO:0000313" key="8">
    <source>
        <dbReference type="EMBL" id="GGF62087.1"/>
    </source>
</evidence>
<dbReference type="GO" id="GO:0046872">
    <property type="term" value="F:metal ion binding"/>
    <property type="evidence" value="ECO:0007669"/>
    <property type="project" value="UniProtKB-KW"/>
</dbReference>
<name>A0A917BZV8_9HYPH</name>
<dbReference type="Gene3D" id="3.40.50.1000">
    <property type="entry name" value="HAD superfamily/HAD-like"/>
    <property type="match status" value="1"/>
</dbReference>
<evidence type="ECO:0000313" key="9">
    <source>
        <dbReference type="Proteomes" id="UP000606044"/>
    </source>
</evidence>
<reference evidence="8" key="2">
    <citation type="submission" date="2020-09" db="EMBL/GenBank/DDBJ databases">
        <authorList>
            <person name="Sun Q."/>
            <person name="Sedlacek I."/>
        </authorList>
    </citation>
    <scope>NUCLEOTIDE SEQUENCE</scope>
    <source>
        <strain evidence="8">CCM 7897</strain>
    </source>
</reference>
<dbReference type="GO" id="GO:0005737">
    <property type="term" value="C:cytoplasm"/>
    <property type="evidence" value="ECO:0007669"/>
    <property type="project" value="UniProtKB-SubCell"/>
</dbReference>
<keyword evidence="3" id="KW-0963">Cytoplasm</keyword>
<gene>
    <name evidence="8" type="ORF">GCM10007301_22280</name>
</gene>
<evidence type="ECO:0000256" key="3">
    <source>
        <dbReference type="ARBA" id="ARBA00022490"/>
    </source>
</evidence>
<accession>A0A917BZV8</accession>
<keyword evidence="4" id="KW-0479">Metal-binding</keyword>
<comment type="caution">
    <text evidence="8">The sequence shown here is derived from an EMBL/GenBank/DDBJ whole genome shotgun (WGS) entry which is preliminary data.</text>
</comment>
<dbReference type="GO" id="GO:0016791">
    <property type="term" value="F:phosphatase activity"/>
    <property type="evidence" value="ECO:0007669"/>
    <property type="project" value="InterPro"/>
</dbReference>
<dbReference type="NCBIfam" id="TIGR01656">
    <property type="entry name" value="Histidinol-ppas"/>
    <property type="match status" value="1"/>
</dbReference>
<evidence type="ECO:0000256" key="1">
    <source>
        <dbReference type="ARBA" id="ARBA00004496"/>
    </source>
</evidence>
<evidence type="ECO:0000256" key="6">
    <source>
        <dbReference type="ARBA" id="ARBA00023277"/>
    </source>
</evidence>
<dbReference type="PANTHER" id="PTHR42891">
    <property type="entry name" value="D-GLYCERO-BETA-D-MANNO-HEPTOSE-1,7-BISPHOSPHATE 7-PHOSPHATASE"/>
    <property type="match status" value="1"/>
</dbReference>
<keyword evidence="5" id="KW-0378">Hydrolase</keyword>
<comment type="similarity">
    <text evidence="2">Belongs to the GmhB family.</text>
</comment>
<protein>
    <recommendedName>
        <fullName evidence="7">D,D-heptose 1,7-bisphosphate phosphatase</fullName>
    </recommendedName>
</protein>
<evidence type="ECO:0000256" key="7">
    <source>
        <dbReference type="ARBA" id="ARBA00031828"/>
    </source>
</evidence>
<comment type="subcellular location">
    <subcellularLocation>
        <location evidence="1">Cytoplasm</location>
    </subcellularLocation>
</comment>
<sequence length="351" mass="36597">MPGPGAGRTATAIIPLGFGPPAPAALARALVDAARFGFTELLVPVIPELLAEAQQAAAASGILPHGAQVAIIPCAARTAGVALADIGGRIATDVLLVDPARTVEANWLDLPAGKHAAVLSVSGAADALAPAGLAYLTPDTLAALPPEADLPGLLAHLLHQPDTALWHLPAEVTRPARANEPTRPPRPALFLDRDGTLNEDYGYVSDPDRLVLLPGAAAAVKRANDLGWYVFLVTNQSGVGRGYYAEAQAAACNAALQEMLRIDGAHLDDMRYAADHPDAIEPRYRVPTGWRKPEPGMLTDLMAHWPVMREKSLMVGDKDSDVAAGEAAGIRGLLFNGPDLDAALAPQMAVL</sequence>
<dbReference type="PANTHER" id="PTHR42891:SF1">
    <property type="entry name" value="D-GLYCERO-BETA-D-MANNO-HEPTOSE-1,7-BISPHOSPHATE 7-PHOSPHATASE"/>
    <property type="match status" value="1"/>
</dbReference>
<dbReference type="InterPro" id="IPR036412">
    <property type="entry name" value="HAD-like_sf"/>
</dbReference>
<dbReference type="AlphaFoldDB" id="A0A917BZV8"/>
<dbReference type="CDD" id="cd07503">
    <property type="entry name" value="HAD_HisB-N"/>
    <property type="match status" value="1"/>
</dbReference>
<dbReference type="SUPFAM" id="SSF56784">
    <property type="entry name" value="HAD-like"/>
    <property type="match status" value="1"/>
</dbReference>
<reference evidence="8" key="1">
    <citation type="journal article" date="2014" name="Int. J. Syst. Evol. Microbiol.">
        <title>Complete genome sequence of Corynebacterium casei LMG S-19264T (=DSM 44701T), isolated from a smear-ripened cheese.</title>
        <authorList>
            <consortium name="US DOE Joint Genome Institute (JGI-PGF)"/>
            <person name="Walter F."/>
            <person name="Albersmeier A."/>
            <person name="Kalinowski J."/>
            <person name="Ruckert C."/>
        </authorList>
    </citation>
    <scope>NUCLEOTIDE SEQUENCE</scope>
    <source>
        <strain evidence="8">CCM 7897</strain>
    </source>
</reference>
<dbReference type="InterPro" id="IPR023214">
    <property type="entry name" value="HAD_sf"/>
</dbReference>
<dbReference type="InterPro" id="IPR004446">
    <property type="entry name" value="Heptose_bisP_phosphatase"/>
</dbReference>
<organism evidence="8 9">
    <name type="scientific">Azorhizobium oxalatiphilum</name>
    <dbReference type="NCBI Taxonomy" id="980631"/>
    <lineage>
        <taxon>Bacteria</taxon>
        <taxon>Pseudomonadati</taxon>
        <taxon>Pseudomonadota</taxon>
        <taxon>Alphaproteobacteria</taxon>
        <taxon>Hyphomicrobiales</taxon>
        <taxon>Xanthobacteraceae</taxon>
        <taxon>Azorhizobium</taxon>
    </lineage>
</organism>
<dbReference type="Proteomes" id="UP000606044">
    <property type="component" value="Unassembled WGS sequence"/>
</dbReference>